<dbReference type="AlphaFoldDB" id="A0A6N9Q845"/>
<keyword evidence="1 6" id="KW-0963">Cytoplasm</keyword>
<sequence length="289" mass="33418">MNIQKSFLEDEKNKGCLYLVGTPIGNLEDISYRALRILQEVECIACEDTRQTRKLLSHFQISTRCISYHEHNKYASGKEIVRLIQQGKDIALVSDAGLPVISDPGNELVQLAIESNLSVIPIPGANAALSALIISGLYTNHFLFYGFLPREKKDKKEKIQEMLETRGTIIFYESPHRLLNTLNLMLEVWGDRRISIAREITKKYEEIVRGSLEECISYMEDMKVQGEYCIVVQGNIEKVEKKDELWWSLLSIQEHLDHYINQRFDKKEAMKKVAIDRKVSKRDIYNHLL</sequence>
<evidence type="ECO:0000313" key="8">
    <source>
        <dbReference type="EMBL" id="NBI30794.1"/>
    </source>
</evidence>
<dbReference type="FunFam" id="3.40.1010.10:FF:000002">
    <property type="entry name" value="Ribosomal RNA small subunit methyltransferase I"/>
    <property type="match status" value="1"/>
</dbReference>
<reference evidence="8 9" key="1">
    <citation type="submission" date="2019-01" db="EMBL/GenBank/DDBJ databases">
        <title>Chengkuizengella sp. nov., isolated from deep-sea sediment of East Pacific Ocean.</title>
        <authorList>
            <person name="Yang J."/>
            <person name="Lai Q."/>
            <person name="Shao Z."/>
        </authorList>
    </citation>
    <scope>NUCLEOTIDE SEQUENCE [LARGE SCALE GENOMIC DNA]</scope>
    <source>
        <strain evidence="8 9">YPA3-1-1</strain>
    </source>
</reference>
<dbReference type="InterPro" id="IPR035996">
    <property type="entry name" value="4pyrrol_Methylase_sf"/>
</dbReference>
<dbReference type="EC" id="2.1.1.198" evidence="6"/>
<organism evidence="8 9">
    <name type="scientific">Chengkuizengella marina</name>
    <dbReference type="NCBI Taxonomy" id="2507566"/>
    <lineage>
        <taxon>Bacteria</taxon>
        <taxon>Bacillati</taxon>
        <taxon>Bacillota</taxon>
        <taxon>Bacilli</taxon>
        <taxon>Bacillales</taxon>
        <taxon>Paenibacillaceae</taxon>
        <taxon>Chengkuizengella</taxon>
    </lineage>
</organism>
<gene>
    <name evidence="6 8" type="primary">rsmI</name>
    <name evidence="8" type="ORF">ERL59_17730</name>
</gene>
<evidence type="ECO:0000256" key="4">
    <source>
        <dbReference type="ARBA" id="ARBA00022679"/>
    </source>
</evidence>
<evidence type="ECO:0000256" key="5">
    <source>
        <dbReference type="ARBA" id="ARBA00022691"/>
    </source>
</evidence>
<dbReference type="PANTHER" id="PTHR46111:SF1">
    <property type="entry name" value="RIBOSOMAL RNA SMALL SUBUNIT METHYLTRANSFERASE I"/>
    <property type="match status" value="1"/>
</dbReference>
<dbReference type="GO" id="GO:0005737">
    <property type="term" value="C:cytoplasm"/>
    <property type="evidence" value="ECO:0007669"/>
    <property type="project" value="UniProtKB-SubCell"/>
</dbReference>
<comment type="similarity">
    <text evidence="6">Belongs to the methyltransferase superfamily. RsmI family.</text>
</comment>
<comment type="function">
    <text evidence="6">Catalyzes the 2'-O-methylation of the ribose of cytidine 1402 (C1402) in 16S rRNA.</text>
</comment>
<dbReference type="FunFam" id="3.30.950.10:FF:000002">
    <property type="entry name" value="Ribosomal RNA small subunit methyltransferase I"/>
    <property type="match status" value="1"/>
</dbReference>
<dbReference type="EMBL" id="SIJB01000042">
    <property type="protein sequence ID" value="NBI30794.1"/>
    <property type="molecule type" value="Genomic_DNA"/>
</dbReference>
<dbReference type="InterPro" id="IPR018063">
    <property type="entry name" value="SAM_MeTrfase_RsmI_CS"/>
</dbReference>
<name>A0A6N9Q845_9BACL</name>
<comment type="subcellular location">
    <subcellularLocation>
        <location evidence="6">Cytoplasm</location>
    </subcellularLocation>
</comment>
<dbReference type="OrthoDB" id="9809084at2"/>
<dbReference type="NCBIfam" id="TIGR00096">
    <property type="entry name" value="16S rRNA (cytidine(1402)-2'-O)-methyltransferase"/>
    <property type="match status" value="1"/>
</dbReference>
<evidence type="ECO:0000313" key="9">
    <source>
        <dbReference type="Proteomes" id="UP000448943"/>
    </source>
</evidence>
<dbReference type="Proteomes" id="UP000448943">
    <property type="component" value="Unassembled WGS sequence"/>
</dbReference>
<dbReference type="PROSITE" id="PS01296">
    <property type="entry name" value="RSMI"/>
    <property type="match status" value="1"/>
</dbReference>
<dbReference type="PANTHER" id="PTHR46111">
    <property type="entry name" value="RIBOSOMAL RNA SMALL SUBUNIT METHYLTRANSFERASE I"/>
    <property type="match status" value="1"/>
</dbReference>
<evidence type="ECO:0000256" key="2">
    <source>
        <dbReference type="ARBA" id="ARBA00022552"/>
    </source>
</evidence>
<proteinExistence type="inferred from homology"/>
<comment type="catalytic activity">
    <reaction evidence="6">
        <text>cytidine(1402) in 16S rRNA + S-adenosyl-L-methionine = 2'-O-methylcytidine(1402) in 16S rRNA + S-adenosyl-L-homocysteine + H(+)</text>
        <dbReference type="Rhea" id="RHEA:42924"/>
        <dbReference type="Rhea" id="RHEA-COMP:10285"/>
        <dbReference type="Rhea" id="RHEA-COMP:10286"/>
        <dbReference type="ChEBI" id="CHEBI:15378"/>
        <dbReference type="ChEBI" id="CHEBI:57856"/>
        <dbReference type="ChEBI" id="CHEBI:59789"/>
        <dbReference type="ChEBI" id="CHEBI:74495"/>
        <dbReference type="ChEBI" id="CHEBI:82748"/>
        <dbReference type="EC" id="2.1.1.198"/>
    </reaction>
</comment>
<dbReference type="Gene3D" id="3.40.1010.10">
    <property type="entry name" value="Cobalt-precorrin-4 Transmethylase, Domain 1"/>
    <property type="match status" value="1"/>
</dbReference>
<evidence type="ECO:0000256" key="3">
    <source>
        <dbReference type="ARBA" id="ARBA00022603"/>
    </source>
</evidence>
<dbReference type="CDD" id="cd11648">
    <property type="entry name" value="RsmI"/>
    <property type="match status" value="1"/>
</dbReference>
<dbReference type="HAMAP" id="MF_01877">
    <property type="entry name" value="16SrRNA_methyltr_I"/>
    <property type="match status" value="1"/>
</dbReference>
<dbReference type="InterPro" id="IPR008189">
    <property type="entry name" value="rRNA_ssu_MeTfrase_I"/>
</dbReference>
<keyword evidence="2 6" id="KW-0698">rRNA processing</keyword>
<comment type="caution">
    <text evidence="8">The sequence shown here is derived from an EMBL/GenBank/DDBJ whole genome shotgun (WGS) entry which is preliminary data.</text>
</comment>
<dbReference type="InterPro" id="IPR000878">
    <property type="entry name" value="4pyrrol_Mease"/>
</dbReference>
<feature type="domain" description="Tetrapyrrole methylase" evidence="7">
    <location>
        <begin position="17"/>
        <end position="214"/>
    </location>
</feature>
<evidence type="ECO:0000259" key="7">
    <source>
        <dbReference type="Pfam" id="PF00590"/>
    </source>
</evidence>
<dbReference type="RefSeq" id="WP_160647604.1">
    <property type="nucleotide sequence ID" value="NZ_SIJB01000042.1"/>
</dbReference>
<dbReference type="Pfam" id="PF00590">
    <property type="entry name" value="TP_methylase"/>
    <property type="match status" value="1"/>
</dbReference>
<keyword evidence="9" id="KW-1185">Reference proteome</keyword>
<dbReference type="InterPro" id="IPR014777">
    <property type="entry name" value="4pyrrole_Mease_sub1"/>
</dbReference>
<accession>A0A6N9Q845</accession>
<dbReference type="GO" id="GO:0070677">
    <property type="term" value="F:rRNA (cytosine-2'-O-)-methyltransferase activity"/>
    <property type="evidence" value="ECO:0007669"/>
    <property type="project" value="UniProtKB-UniRule"/>
</dbReference>
<keyword evidence="4 6" id="KW-0808">Transferase</keyword>
<dbReference type="SUPFAM" id="SSF53790">
    <property type="entry name" value="Tetrapyrrole methylase"/>
    <property type="match status" value="1"/>
</dbReference>
<dbReference type="Gene3D" id="3.30.950.10">
    <property type="entry name" value="Methyltransferase, Cobalt-precorrin-4 Transmethylase, Domain 2"/>
    <property type="match status" value="1"/>
</dbReference>
<evidence type="ECO:0000256" key="1">
    <source>
        <dbReference type="ARBA" id="ARBA00022490"/>
    </source>
</evidence>
<keyword evidence="5 6" id="KW-0949">S-adenosyl-L-methionine</keyword>
<dbReference type="PIRSF" id="PIRSF005917">
    <property type="entry name" value="MTase_YraL"/>
    <property type="match status" value="1"/>
</dbReference>
<evidence type="ECO:0000256" key="6">
    <source>
        <dbReference type="HAMAP-Rule" id="MF_01877"/>
    </source>
</evidence>
<protein>
    <recommendedName>
        <fullName evidence="6">Ribosomal RNA small subunit methyltransferase I</fullName>
        <ecNumber evidence="6">2.1.1.198</ecNumber>
    </recommendedName>
    <alternativeName>
        <fullName evidence="6">16S rRNA 2'-O-ribose C1402 methyltransferase</fullName>
    </alternativeName>
    <alternativeName>
        <fullName evidence="6">rRNA (cytidine-2'-O-)-methyltransferase RsmI</fullName>
    </alternativeName>
</protein>
<dbReference type="InterPro" id="IPR014776">
    <property type="entry name" value="4pyrrole_Mease_sub2"/>
</dbReference>
<keyword evidence="3 6" id="KW-0489">Methyltransferase</keyword>